<evidence type="ECO:0000313" key="6">
    <source>
        <dbReference type="Proteomes" id="UP000002640"/>
    </source>
</evidence>
<dbReference type="CDD" id="cd14502">
    <property type="entry name" value="RNA_5'-triphosphatase"/>
    <property type="match status" value="1"/>
</dbReference>
<dbReference type="SUPFAM" id="SSF52799">
    <property type="entry name" value="(Phosphotyrosine protein) phosphatases II"/>
    <property type="match status" value="1"/>
</dbReference>
<dbReference type="GO" id="GO:0006370">
    <property type="term" value="P:7-methylguanosine mRNA capping"/>
    <property type="evidence" value="ECO:0007669"/>
    <property type="project" value="TreeGrafter"/>
</dbReference>
<evidence type="ECO:0000259" key="4">
    <source>
        <dbReference type="PROSITE" id="PS50056"/>
    </source>
</evidence>
<keyword evidence="2" id="KW-0904">Protein phosphatase</keyword>
<feature type="domain" description="Tyrosine specific protein phosphatases" evidence="4">
    <location>
        <begin position="110"/>
        <end position="167"/>
    </location>
</feature>
<evidence type="ECO:0000313" key="5">
    <source>
        <dbReference type="EMBL" id="EGZ22380.1"/>
    </source>
</evidence>
<protein>
    <submittedName>
        <fullName evidence="5">Uncharacterized protein</fullName>
    </submittedName>
</protein>
<dbReference type="PROSITE" id="PS50054">
    <property type="entry name" value="TYR_PHOSPHATASE_DUAL"/>
    <property type="match status" value="1"/>
</dbReference>
<dbReference type="PROSITE" id="PS50056">
    <property type="entry name" value="TYR_PHOSPHATASE_2"/>
    <property type="match status" value="1"/>
</dbReference>
<dbReference type="SMART" id="SM00195">
    <property type="entry name" value="DSPc"/>
    <property type="match status" value="1"/>
</dbReference>
<dbReference type="Pfam" id="PF00782">
    <property type="entry name" value="DSPc"/>
    <property type="match status" value="1"/>
</dbReference>
<dbReference type="InterPro" id="IPR029021">
    <property type="entry name" value="Prot-tyrosine_phosphatase-like"/>
</dbReference>
<reference evidence="5 6" key="1">
    <citation type="journal article" date="2006" name="Science">
        <title>Phytophthora genome sequences uncover evolutionary origins and mechanisms of pathogenesis.</title>
        <authorList>
            <person name="Tyler B.M."/>
            <person name="Tripathy S."/>
            <person name="Zhang X."/>
            <person name="Dehal P."/>
            <person name="Jiang R.H."/>
            <person name="Aerts A."/>
            <person name="Arredondo F.D."/>
            <person name="Baxter L."/>
            <person name="Bensasson D."/>
            <person name="Beynon J.L."/>
            <person name="Chapman J."/>
            <person name="Damasceno C.M."/>
            <person name="Dorrance A.E."/>
            <person name="Dou D."/>
            <person name="Dickerman A.W."/>
            <person name="Dubchak I.L."/>
            <person name="Garbelotto M."/>
            <person name="Gijzen M."/>
            <person name="Gordon S.G."/>
            <person name="Govers F."/>
            <person name="Grunwald N.J."/>
            <person name="Huang W."/>
            <person name="Ivors K.L."/>
            <person name="Jones R.W."/>
            <person name="Kamoun S."/>
            <person name="Krampis K."/>
            <person name="Lamour K.H."/>
            <person name="Lee M.K."/>
            <person name="McDonald W.H."/>
            <person name="Medina M."/>
            <person name="Meijer H.J."/>
            <person name="Nordberg E.K."/>
            <person name="Maclean D.J."/>
            <person name="Ospina-Giraldo M.D."/>
            <person name="Morris P.F."/>
            <person name="Phuntumart V."/>
            <person name="Putnam N.H."/>
            <person name="Rash S."/>
            <person name="Rose J.K."/>
            <person name="Sakihama Y."/>
            <person name="Salamov A.A."/>
            <person name="Savidor A."/>
            <person name="Scheuring C.F."/>
            <person name="Smith B.M."/>
            <person name="Sobral B.W."/>
            <person name="Terry A."/>
            <person name="Torto-Alalibo T.A."/>
            <person name="Win J."/>
            <person name="Xu Z."/>
            <person name="Zhang H."/>
            <person name="Grigoriev I.V."/>
            <person name="Rokhsar D.S."/>
            <person name="Boore J.L."/>
        </authorList>
    </citation>
    <scope>NUCLEOTIDE SEQUENCE [LARGE SCALE GENOMIC DNA]</scope>
    <source>
        <strain evidence="5 6">P6497</strain>
    </source>
</reference>
<evidence type="ECO:0000256" key="1">
    <source>
        <dbReference type="ARBA" id="ARBA00022801"/>
    </source>
</evidence>
<keyword evidence="6" id="KW-1185">Reference proteome</keyword>
<dbReference type="Proteomes" id="UP000002640">
    <property type="component" value="Unassembled WGS sequence"/>
</dbReference>
<evidence type="ECO:0000259" key="3">
    <source>
        <dbReference type="PROSITE" id="PS50054"/>
    </source>
</evidence>
<feature type="domain" description="Tyrosine-protein phosphatase" evidence="3">
    <location>
        <begin position="41"/>
        <end position="189"/>
    </location>
</feature>
<dbReference type="InterPro" id="IPR020422">
    <property type="entry name" value="TYR_PHOSPHATASE_DUAL_dom"/>
</dbReference>
<organism evidence="5 6">
    <name type="scientific">Phytophthora sojae (strain P6497)</name>
    <name type="common">Soybean stem and root rot agent</name>
    <name type="synonym">Phytophthora megasperma f. sp. glycines</name>
    <dbReference type="NCBI Taxonomy" id="1094619"/>
    <lineage>
        <taxon>Eukaryota</taxon>
        <taxon>Sar</taxon>
        <taxon>Stramenopiles</taxon>
        <taxon>Oomycota</taxon>
        <taxon>Peronosporomycetes</taxon>
        <taxon>Peronosporales</taxon>
        <taxon>Peronosporaceae</taxon>
        <taxon>Phytophthora</taxon>
    </lineage>
</organism>
<proteinExistence type="predicted"/>
<dbReference type="PANTHER" id="PTHR10367">
    <property type="entry name" value="MRNA-CAPPING ENZYME"/>
    <property type="match status" value="1"/>
</dbReference>
<sequence length="191" mass="21878">MPKKKDRIPDNWVDVAKMGTLVGSSRFVPLRVPLNAKYLPQFERMSEEIWAPSDFLEAQEAQNLDVKMIIDLTNTFKYYNGYEEFQDSGVHYVKLRIEGFNGPPAAKDVAKFMEIVDEFVAKEPEGAIAVHCTHGLNRTGYLIVNYLVERLAHTVTQALEAFKAARPPGLIKHMYVEELYQRLGKEEEEVQ</sequence>
<dbReference type="InterPro" id="IPR000340">
    <property type="entry name" value="Dual-sp_phosphatase_cat-dom"/>
</dbReference>
<dbReference type="OMA" id="NTFKYYD"/>
<feature type="non-terminal residue" evidence="5">
    <location>
        <position position="191"/>
    </location>
</feature>
<dbReference type="InParanoid" id="G4Z6D0"/>
<dbReference type="KEGG" id="psoj:PHYSODRAFT_542970"/>
<dbReference type="GO" id="GO:0004721">
    <property type="term" value="F:phosphoprotein phosphatase activity"/>
    <property type="evidence" value="ECO:0007669"/>
    <property type="project" value="UniProtKB-KW"/>
</dbReference>
<dbReference type="GO" id="GO:0004484">
    <property type="term" value="F:mRNA guanylyltransferase activity"/>
    <property type="evidence" value="ECO:0007669"/>
    <property type="project" value="TreeGrafter"/>
</dbReference>
<dbReference type="GeneID" id="20662482"/>
<keyword evidence="1" id="KW-0378">Hydrolase</keyword>
<dbReference type="AlphaFoldDB" id="G4Z6D0"/>
<evidence type="ECO:0000256" key="2">
    <source>
        <dbReference type="ARBA" id="ARBA00022912"/>
    </source>
</evidence>
<dbReference type="InterPro" id="IPR051029">
    <property type="entry name" value="mRNA_Capping_Enz/RNA_Phosphat"/>
</dbReference>
<dbReference type="InterPro" id="IPR016130">
    <property type="entry name" value="Tyr_Pase_AS"/>
</dbReference>
<dbReference type="PROSITE" id="PS00383">
    <property type="entry name" value="TYR_PHOSPHATASE_1"/>
    <property type="match status" value="1"/>
</dbReference>
<dbReference type="SMR" id="G4Z6D0"/>
<dbReference type="PANTHER" id="PTHR10367:SF17">
    <property type="entry name" value="MRNA-CAPPING ENZYME"/>
    <property type="match status" value="1"/>
</dbReference>
<dbReference type="EMBL" id="JH159153">
    <property type="protein sequence ID" value="EGZ22380.1"/>
    <property type="molecule type" value="Genomic_DNA"/>
</dbReference>
<dbReference type="STRING" id="1094619.G4Z6D0"/>
<name>G4Z6D0_PHYSP</name>
<accession>G4Z6D0</accession>
<dbReference type="Gene3D" id="3.90.190.10">
    <property type="entry name" value="Protein tyrosine phosphatase superfamily"/>
    <property type="match status" value="1"/>
</dbReference>
<dbReference type="RefSeq" id="XP_009525097.1">
    <property type="nucleotide sequence ID" value="XM_009526802.1"/>
</dbReference>
<dbReference type="InterPro" id="IPR000387">
    <property type="entry name" value="Tyr_Pase_dom"/>
</dbReference>
<gene>
    <name evidence="5" type="ORF">PHYSODRAFT_542970</name>
</gene>